<dbReference type="InterPro" id="IPR010235">
    <property type="entry name" value="HepT"/>
</dbReference>
<organism evidence="1 2">
    <name type="scientific">Cohnella cellulosilytica</name>
    <dbReference type="NCBI Taxonomy" id="986710"/>
    <lineage>
        <taxon>Bacteria</taxon>
        <taxon>Bacillati</taxon>
        <taxon>Bacillota</taxon>
        <taxon>Bacilli</taxon>
        <taxon>Bacillales</taxon>
        <taxon>Paenibacillaceae</taxon>
        <taxon>Cohnella</taxon>
    </lineage>
</organism>
<keyword evidence="2" id="KW-1185">Reference proteome</keyword>
<dbReference type="Proteomes" id="UP001596378">
    <property type="component" value="Unassembled WGS sequence"/>
</dbReference>
<proteinExistence type="predicted"/>
<reference evidence="2" key="1">
    <citation type="journal article" date="2019" name="Int. J. Syst. Evol. Microbiol.">
        <title>The Global Catalogue of Microorganisms (GCM) 10K type strain sequencing project: providing services to taxonomists for standard genome sequencing and annotation.</title>
        <authorList>
            <consortium name="The Broad Institute Genomics Platform"/>
            <consortium name="The Broad Institute Genome Sequencing Center for Infectious Disease"/>
            <person name="Wu L."/>
            <person name="Ma J."/>
        </authorList>
    </citation>
    <scope>NUCLEOTIDE SEQUENCE [LARGE SCALE GENOMIC DNA]</scope>
    <source>
        <strain evidence="2">KCTC 12907</strain>
    </source>
</reference>
<dbReference type="EMBL" id="JBHTAI010000004">
    <property type="protein sequence ID" value="MFC7148599.1"/>
    <property type="molecule type" value="Genomic_DNA"/>
</dbReference>
<sequence>MSQKVKANKVLYSEKQFGSALESLGAAIREPNFNEYVRDAIIQRFEYTYETAWKAIKSVLSYQGVELRHPKEIFSEAYASGWIVNQEHWEAMIEDRNLTTHTYKLRTAEAVYTAIRDIYYPELSYLHVKIGEVIRNHVRPS</sequence>
<protein>
    <submittedName>
        <fullName evidence="1">HI0074 family nucleotidyltransferase substrate-binding subunit</fullName>
    </submittedName>
</protein>
<evidence type="ECO:0000313" key="1">
    <source>
        <dbReference type="EMBL" id="MFC7148599.1"/>
    </source>
</evidence>
<dbReference type="SUPFAM" id="SSF81593">
    <property type="entry name" value="Nucleotidyltransferase substrate binding subunit/domain"/>
    <property type="match status" value="1"/>
</dbReference>
<name>A0ABW2F942_9BACL</name>
<comment type="caution">
    <text evidence="1">The sequence shown here is derived from an EMBL/GenBank/DDBJ whole genome shotgun (WGS) entry which is preliminary data.</text>
</comment>
<evidence type="ECO:0000313" key="2">
    <source>
        <dbReference type="Proteomes" id="UP001596378"/>
    </source>
</evidence>
<dbReference type="NCBIfam" id="TIGR01987">
    <property type="entry name" value="HI0074"/>
    <property type="match status" value="1"/>
</dbReference>
<accession>A0ABW2F942</accession>
<dbReference type="RefSeq" id="WP_378045054.1">
    <property type="nucleotide sequence ID" value="NZ_JBHMDN010000007.1"/>
</dbReference>
<gene>
    <name evidence="1" type="ORF">ACFQMJ_08700</name>
</gene>
<dbReference type="Gene3D" id="1.20.120.330">
    <property type="entry name" value="Nucleotidyltransferases domain 2"/>
    <property type="match status" value="1"/>
</dbReference>
<dbReference type="Pfam" id="PF08780">
    <property type="entry name" value="NTase_sub_bind"/>
    <property type="match status" value="1"/>
</dbReference>